<evidence type="ECO:0000313" key="3">
    <source>
        <dbReference type="Proteomes" id="UP001302349"/>
    </source>
</evidence>
<feature type="signal peptide" evidence="1">
    <location>
        <begin position="1"/>
        <end position="19"/>
    </location>
</feature>
<keyword evidence="1" id="KW-0732">Signal</keyword>
<dbReference type="InterPro" id="IPR019619">
    <property type="entry name" value="DUF2490"/>
</dbReference>
<proteinExistence type="predicted"/>
<keyword evidence="3" id="KW-1185">Reference proteome</keyword>
<dbReference type="RefSeq" id="WP_317488086.1">
    <property type="nucleotide sequence ID" value="NZ_CP136051.1"/>
</dbReference>
<evidence type="ECO:0000256" key="1">
    <source>
        <dbReference type="SAM" id="SignalP"/>
    </source>
</evidence>
<protein>
    <submittedName>
        <fullName evidence="2">DUF2490 domain-containing protein</fullName>
    </submittedName>
</protein>
<reference evidence="2 3" key="1">
    <citation type="journal article" date="2023" name="Microbiol. Resour. Announc.">
        <title>Complete Genome Sequence of Imperialibacter roseus strain P4T.</title>
        <authorList>
            <person name="Tizabi D.R."/>
            <person name="Bachvaroff T."/>
            <person name="Hill R.T."/>
        </authorList>
    </citation>
    <scope>NUCLEOTIDE SEQUENCE [LARGE SCALE GENOMIC DNA]</scope>
    <source>
        <strain evidence="2 3">P4T</strain>
    </source>
</reference>
<evidence type="ECO:0000313" key="2">
    <source>
        <dbReference type="EMBL" id="WOK05327.1"/>
    </source>
</evidence>
<name>A0ABZ0IJY2_9BACT</name>
<sequence>MRFYLFFTLLLANLRFVSAQSSQSNSNFQLWIDPTINYNLSAKTRLSSDIYYRTRLNDIDWKQTVLRPGISHTISKKVTVLGGVGWFRLKDHDLELRNEIRYWAGVQYTHHLFWKLDLQHYFRVEERTFYQEGADNYQNLRLRYRLGLNYPLKEKNASGKSAQLALQYEPFLTTNSGHLSDQFFNTERVYFGVSNSLSPAIRVDAYYMLQWGRTLKAEQFYFTDHIIQLKFIYTINPL</sequence>
<dbReference type="Pfam" id="PF10677">
    <property type="entry name" value="DUF2490"/>
    <property type="match status" value="1"/>
</dbReference>
<accession>A0ABZ0IJY2</accession>
<organism evidence="2 3">
    <name type="scientific">Imperialibacter roseus</name>
    <dbReference type="NCBI Taxonomy" id="1324217"/>
    <lineage>
        <taxon>Bacteria</taxon>
        <taxon>Pseudomonadati</taxon>
        <taxon>Bacteroidota</taxon>
        <taxon>Cytophagia</taxon>
        <taxon>Cytophagales</taxon>
        <taxon>Flammeovirgaceae</taxon>
        <taxon>Imperialibacter</taxon>
    </lineage>
</organism>
<dbReference type="EMBL" id="CP136051">
    <property type="protein sequence ID" value="WOK05327.1"/>
    <property type="molecule type" value="Genomic_DNA"/>
</dbReference>
<gene>
    <name evidence="2" type="ORF">RT717_19795</name>
</gene>
<dbReference type="Proteomes" id="UP001302349">
    <property type="component" value="Chromosome"/>
</dbReference>
<feature type="chain" id="PRO_5045387940" evidence="1">
    <location>
        <begin position="20"/>
        <end position="238"/>
    </location>
</feature>